<dbReference type="EMBL" id="CBSZ010000412">
    <property type="protein sequence ID" value="CDH26512.1"/>
    <property type="molecule type" value="Genomic_DNA"/>
</dbReference>
<sequence length="125" mass="14795">MNTSTSTSALLSAECRKDYVHYRHLANLFSPRSQDRNFFNKKAWLQRKKFRDWSAVLVKQSKFISACKNYGFDVIEVGDTKYDIFKGNKFIATAFYDKHTNRVWDSYNCVHHLNDYVSKINSEYN</sequence>
<organism evidence="1">
    <name type="scientific">Xenorhabdus bovienii str. kraussei Becker Underwood</name>
    <dbReference type="NCBI Taxonomy" id="1398204"/>
    <lineage>
        <taxon>Bacteria</taxon>
        <taxon>Pseudomonadati</taxon>
        <taxon>Pseudomonadota</taxon>
        <taxon>Gammaproteobacteria</taxon>
        <taxon>Enterobacterales</taxon>
        <taxon>Morganellaceae</taxon>
        <taxon>Xenorhabdus</taxon>
    </lineage>
</organism>
<accession>A0A077Q0F9</accession>
<dbReference type="AlphaFoldDB" id="A0A077Q0F9"/>
<evidence type="ECO:0000313" key="1">
    <source>
        <dbReference type="EMBL" id="CDH26512.1"/>
    </source>
</evidence>
<protein>
    <submittedName>
        <fullName evidence="1">Uncharacterized protein</fullName>
    </submittedName>
</protein>
<dbReference type="Proteomes" id="UP000028493">
    <property type="component" value="Unassembled WGS sequence"/>
</dbReference>
<reference evidence="1" key="1">
    <citation type="submission" date="2013-07" db="EMBL/GenBank/DDBJ databases">
        <title>Sub-species coevolution in mutualistic symbiosis.</title>
        <authorList>
            <person name="Murfin K."/>
            <person name="Klassen J."/>
            <person name="Lee M."/>
            <person name="Forst S."/>
            <person name="Stock P."/>
            <person name="Goodrich-Blair H."/>
        </authorList>
    </citation>
    <scope>NUCLEOTIDE SEQUENCE [LARGE SCALE GENOMIC DNA]</scope>
    <source>
        <strain evidence="1">Kraussei Becker Underwood</strain>
    </source>
</reference>
<dbReference type="HOGENOM" id="CLU_2195913_0_0_6"/>
<dbReference type="RefSeq" id="WP_038193640.1">
    <property type="nucleotide sequence ID" value="NZ_CAWLXS010000074.1"/>
</dbReference>
<name>A0A077Q0F9_XENBV</name>
<comment type="caution">
    <text evidence="1">The sequence shown here is derived from an EMBL/GenBank/DDBJ whole genome shotgun (WGS) entry which is preliminary data.</text>
</comment>
<gene>
    <name evidence="1" type="ORF">XBKB1_750005</name>
</gene>
<proteinExistence type="predicted"/>